<evidence type="ECO:0000256" key="1">
    <source>
        <dbReference type="ARBA" id="ARBA00010048"/>
    </source>
</evidence>
<evidence type="ECO:0000313" key="5">
    <source>
        <dbReference type="EMBL" id="ATY64094.1"/>
    </source>
</evidence>
<dbReference type="Gene3D" id="1.10.287.370">
    <property type="match status" value="1"/>
</dbReference>
<sequence>MASQGKQIAAGGKEETLANPRGIPTAPFVDKVEDYVTSRGEVEGTLQRFQELISKYQFMEMNLQRRMAGLKDKIPDIQKTLDTVQFMKLRKDESEPIETTFELNDTLYARANIPPTEEVYIWLGANVMLSYPINEAEDLLESKLKSAKTSLSHCEEDLDFIREQITTMEVATARVYNWEVVQKRKEKNDEEQSKGHVCALRVEFLLNRHMHTSIRWYDDTRHTADHRTARAWSSAAAPARNAIALNDYDSTRIRNATTVTKENTRRPKIRNKVLVKLRHADGQEYSHMQFLTKILEREKSVEPWELAAARSRDNSIPIILAHLILKNRVAEETADGKQLSELLPSETEMGQRIEAINQKRQLEQDTLRSCAHILSGKNDDQRCQRLLEYDGQVPVHVLLFLLRRDSALRDISTLRSLIERYKVDGILLLKSPYPGSVARGPNYLKILSLLEKHIARTEPRLLVNLAEAVSSHMTQYVETGNSAKRYVKCCRLFNNILQIFQPESNSLAKQLPVANAYFWECQRILLTMSETFERPLQVNGDGFRTIRNTLAGMPKNEAEKHSALLHAPSWPPYLTPGDGMDEITDPEANWSRTVEAGMLMQEAGFAKSEADDSLDILKGMAPNGTPTIQQRTLAGSHRTISTWEASIRATRDAHEAWARFNDAPSQGATAGVNEYAAMFEKLTLREVAPTSKLLPGDKAQNFPAYRAANLADIEWAKSRPPSVEELYSQMRQADIIPSGHCLFILVSNAPDLNTAHRYLETAAELDPDISSLITPKIERSALRRVGMGLFSAYINMLARRDDLSGWENLHRAIALAEARLGDKRSRWASLIWGAILKGASRHHSALRMSLSDQVELIMAIAKRIDRGNRLNLANFAELNKSLRKLIRYDLRSLVSDLQQSENSALMSSSKQPLRALYEAAFDNEGRVKAADEYGERGPPMPGTLKSLMEYIKSEFAKMQARERSYQAAARDNYISPLDRMLSRNDAVRSEHALEYMMTLGYAGEFDEMKKLLLFLIREWGQADLVQDLVALDELPPSTDFSELLCVFRLLGEPMLGGPVVAEEAQDAIVETGLPWTWPDTAAVNAYMQMHQHDSIRHVRGVLAYIQAQKRTAAQTRMHPLGPNC</sequence>
<dbReference type="InterPro" id="IPR004127">
    <property type="entry name" value="Prefoldin_subunit_alpha"/>
</dbReference>
<dbReference type="SUPFAM" id="SSF46579">
    <property type="entry name" value="Prefoldin"/>
    <property type="match status" value="1"/>
</dbReference>
<dbReference type="VEuPathDB" id="FungiDB:A9K55_005008"/>
<evidence type="ECO:0000313" key="6">
    <source>
        <dbReference type="Proteomes" id="UP000323067"/>
    </source>
</evidence>
<keyword evidence="3" id="KW-0143">Chaperone</keyword>
<dbReference type="PANTHER" id="PTHR12409">
    <property type="entry name" value="PREFOLDIN SUBUNIT 3"/>
    <property type="match status" value="1"/>
</dbReference>
<dbReference type="AlphaFoldDB" id="A0A2H4SLV4"/>
<dbReference type="GO" id="GO:0015631">
    <property type="term" value="F:tubulin binding"/>
    <property type="evidence" value="ECO:0007669"/>
    <property type="project" value="TreeGrafter"/>
</dbReference>
<accession>A0A2H4SLV4</accession>
<dbReference type="VEuPathDB" id="FungiDB:CCM_01322"/>
<gene>
    <name evidence="5" type="ORF">A9K55_005008</name>
</gene>
<dbReference type="Proteomes" id="UP000323067">
    <property type="component" value="Chromosome v"/>
</dbReference>
<name>A0A2H4SLV4_CORMI</name>
<dbReference type="OrthoDB" id="410701at2759"/>
<dbReference type="GO" id="GO:0007017">
    <property type="term" value="P:microtubule-based process"/>
    <property type="evidence" value="ECO:0007669"/>
    <property type="project" value="TreeGrafter"/>
</dbReference>
<dbReference type="InterPro" id="IPR009053">
    <property type="entry name" value="Prefoldin"/>
</dbReference>
<dbReference type="GO" id="GO:0016272">
    <property type="term" value="C:prefoldin complex"/>
    <property type="evidence" value="ECO:0007669"/>
    <property type="project" value="InterPro"/>
</dbReference>
<reference evidence="5 6" key="1">
    <citation type="journal article" date="2017" name="BMC Genomics">
        <title>Chromosome level assembly and secondary metabolite potential of the parasitic fungus Cordyceps militaris.</title>
        <authorList>
            <person name="Kramer G.J."/>
            <person name="Nodwell J.R."/>
        </authorList>
    </citation>
    <scope>NUCLEOTIDE SEQUENCE [LARGE SCALE GENOMIC DNA]</scope>
    <source>
        <strain evidence="5 6">ATCC 34164</strain>
    </source>
</reference>
<protein>
    <submittedName>
        <fullName evidence="5">Prefoldin subunit 3</fullName>
    </submittedName>
</protein>
<dbReference type="GO" id="GO:0005737">
    <property type="term" value="C:cytoplasm"/>
    <property type="evidence" value="ECO:0007669"/>
    <property type="project" value="TreeGrafter"/>
</dbReference>
<comment type="subunit">
    <text evidence="2">Heterohexamer of two PFD-alpha type and four PFD-beta type subunits.</text>
</comment>
<dbReference type="Pfam" id="PF02996">
    <property type="entry name" value="Prefoldin"/>
    <property type="match status" value="1"/>
</dbReference>
<dbReference type="PANTHER" id="PTHR12409:SF0">
    <property type="entry name" value="PREFOLDIN SUBUNIT 3"/>
    <property type="match status" value="1"/>
</dbReference>
<evidence type="ECO:0000256" key="3">
    <source>
        <dbReference type="ARBA" id="ARBA00023186"/>
    </source>
</evidence>
<evidence type="ECO:0000256" key="4">
    <source>
        <dbReference type="SAM" id="MobiDB-lite"/>
    </source>
</evidence>
<dbReference type="InterPro" id="IPR016655">
    <property type="entry name" value="PFD3"/>
</dbReference>
<feature type="region of interest" description="Disordered" evidence="4">
    <location>
        <begin position="1"/>
        <end position="25"/>
    </location>
</feature>
<dbReference type="FunFam" id="1.10.287.370:FF:000001">
    <property type="entry name" value="Prefoldin subunit 3"/>
    <property type="match status" value="1"/>
</dbReference>
<comment type="similarity">
    <text evidence="1">Belongs to the prefoldin subunit alpha family.</text>
</comment>
<dbReference type="GO" id="GO:0006457">
    <property type="term" value="P:protein folding"/>
    <property type="evidence" value="ECO:0007669"/>
    <property type="project" value="InterPro"/>
</dbReference>
<dbReference type="GO" id="GO:0007021">
    <property type="term" value="P:tubulin complex assembly"/>
    <property type="evidence" value="ECO:0007669"/>
    <property type="project" value="TreeGrafter"/>
</dbReference>
<evidence type="ECO:0000256" key="2">
    <source>
        <dbReference type="ARBA" id="ARBA00011695"/>
    </source>
</evidence>
<dbReference type="CDD" id="cd23156">
    <property type="entry name" value="Prefoldin_3"/>
    <property type="match status" value="1"/>
</dbReference>
<proteinExistence type="inferred from homology"/>
<dbReference type="EMBL" id="CP023325">
    <property type="protein sequence ID" value="ATY64094.1"/>
    <property type="molecule type" value="Genomic_DNA"/>
</dbReference>
<organism evidence="5 6">
    <name type="scientific">Cordyceps militaris</name>
    <name type="common">Caterpillar fungus</name>
    <name type="synonym">Clavaria militaris</name>
    <dbReference type="NCBI Taxonomy" id="73501"/>
    <lineage>
        <taxon>Eukaryota</taxon>
        <taxon>Fungi</taxon>
        <taxon>Dikarya</taxon>
        <taxon>Ascomycota</taxon>
        <taxon>Pezizomycotina</taxon>
        <taxon>Sordariomycetes</taxon>
        <taxon>Hypocreomycetidae</taxon>
        <taxon>Hypocreales</taxon>
        <taxon>Cordycipitaceae</taxon>
        <taxon>Cordyceps</taxon>
    </lineage>
</organism>